<organism evidence="2 3">
    <name type="scientific">Piedraia hortae CBS 480.64</name>
    <dbReference type="NCBI Taxonomy" id="1314780"/>
    <lineage>
        <taxon>Eukaryota</taxon>
        <taxon>Fungi</taxon>
        <taxon>Dikarya</taxon>
        <taxon>Ascomycota</taxon>
        <taxon>Pezizomycotina</taxon>
        <taxon>Dothideomycetes</taxon>
        <taxon>Dothideomycetidae</taxon>
        <taxon>Capnodiales</taxon>
        <taxon>Piedraiaceae</taxon>
        <taxon>Piedraia</taxon>
    </lineage>
</organism>
<evidence type="ECO:0000313" key="2">
    <source>
        <dbReference type="EMBL" id="KAF2863805.1"/>
    </source>
</evidence>
<feature type="signal peptide" evidence="1">
    <location>
        <begin position="1"/>
        <end position="26"/>
    </location>
</feature>
<evidence type="ECO:0000256" key="1">
    <source>
        <dbReference type="SAM" id="SignalP"/>
    </source>
</evidence>
<keyword evidence="3" id="KW-1185">Reference proteome</keyword>
<dbReference type="AlphaFoldDB" id="A0A6A7C9X5"/>
<evidence type="ECO:0008006" key="4">
    <source>
        <dbReference type="Google" id="ProtNLM"/>
    </source>
</evidence>
<protein>
    <recommendedName>
        <fullName evidence="4">DUF4185 domain-containing protein</fullName>
    </recommendedName>
</protein>
<accession>A0A6A7C9X5</accession>
<name>A0A6A7C9X5_9PEZI</name>
<gene>
    <name evidence="2" type="ORF">K470DRAFT_82776</name>
</gene>
<proteinExistence type="predicted"/>
<evidence type="ECO:0000313" key="3">
    <source>
        <dbReference type="Proteomes" id="UP000799421"/>
    </source>
</evidence>
<keyword evidence="1" id="KW-0732">Signal</keyword>
<feature type="chain" id="PRO_5025480442" description="DUF4185 domain-containing protein" evidence="1">
    <location>
        <begin position="27"/>
        <end position="374"/>
    </location>
</feature>
<dbReference type="EMBL" id="MU005959">
    <property type="protein sequence ID" value="KAF2863805.1"/>
    <property type="molecule type" value="Genomic_DNA"/>
</dbReference>
<dbReference type="Proteomes" id="UP000799421">
    <property type="component" value="Unassembled WGS sequence"/>
</dbReference>
<reference evidence="2" key="1">
    <citation type="journal article" date="2020" name="Stud. Mycol.">
        <title>101 Dothideomycetes genomes: a test case for predicting lifestyles and emergence of pathogens.</title>
        <authorList>
            <person name="Haridas S."/>
            <person name="Albert R."/>
            <person name="Binder M."/>
            <person name="Bloem J."/>
            <person name="Labutti K."/>
            <person name="Salamov A."/>
            <person name="Andreopoulos B."/>
            <person name="Baker S."/>
            <person name="Barry K."/>
            <person name="Bills G."/>
            <person name="Bluhm B."/>
            <person name="Cannon C."/>
            <person name="Castanera R."/>
            <person name="Culley D."/>
            <person name="Daum C."/>
            <person name="Ezra D."/>
            <person name="Gonzalez J."/>
            <person name="Henrissat B."/>
            <person name="Kuo A."/>
            <person name="Liang C."/>
            <person name="Lipzen A."/>
            <person name="Lutzoni F."/>
            <person name="Magnuson J."/>
            <person name="Mondo S."/>
            <person name="Nolan M."/>
            <person name="Ohm R."/>
            <person name="Pangilinan J."/>
            <person name="Park H.-J."/>
            <person name="Ramirez L."/>
            <person name="Alfaro M."/>
            <person name="Sun H."/>
            <person name="Tritt A."/>
            <person name="Yoshinaga Y."/>
            <person name="Zwiers L.-H."/>
            <person name="Turgeon B."/>
            <person name="Goodwin S."/>
            <person name="Spatafora J."/>
            <person name="Crous P."/>
            <person name="Grigoriev I."/>
        </authorList>
    </citation>
    <scope>NUCLEOTIDE SEQUENCE</scope>
    <source>
        <strain evidence="2">CBS 480.64</strain>
    </source>
</reference>
<dbReference type="OrthoDB" id="2583188at2759"/>
<sequence length="374" mass="40999">MLLARVQVLHMALAALLLLLAASAVAAPQVSGVPTVFGFASSMLWDRDSCMSAFVLGRQLWTCRDSLGKYTFLSSSSSWADFNSDGSPIIQNFAWNLYGNQSTTDAYFTPPDGYGGTRAGERQDFTRYAFWPSSRPLVVSDGGAVKMYTWIAKTHVTLLLYNLQLNPGGALYRADYAPQGDDYETLPEVSIVDQDFWAEEAILYGEYGHIVVNDTAYLYGRLNGTAGTALAKVPVSQIEDRSAYRYYYAEGWSDTPPSIFDLDGAAAIPHAGTGGQGTFFWSDHFQAYTWIGGNVYASGDPGFYISTAPAPEGPWTEPSQFYQGEKGTARWGAYTMQAHPDMSPKGETILSYTKADLVLGAAHYTHPLIRVKWA</sequence>